<feature type="compositionally biased region" description="Acidic residues" evidence="1">
    <location>
        <begin position="244"/>
        <end position="262"/>
    </location>
</feature>
<feature type="signal peptide" evidence="2">
    <location>
        <begin position="1"/>
        <end position="18"/>
    </location>
</feature>
<feature type="region of interest" description="Disordered" evidence="1">
    <location>
        <begin position="114"/>
        <end position="262"/>
    </location>
</feature>
<dbReference type="EMBL" id="JABDTM020025265">
    <property type="protein sequence ID" value="KAH0813447.1"/>
    <property type="molecule type" value="Genomic_DNA"/>
</dbReference>
<evidence type="ECO:0000313" key="4">
    <source>
        <dbReference type="Proteomes" id="UP000719412"/>
    </source>
</evidence>
<feature type="compositionally biased region" description="Basic and acidic residues" evidence="1">
    <location>
        <begin position="130"/>
        <end position="147"/>
    </location>
</feature>
<feature type="compositionally biased region" description="Basic and acidic residues" evidence="1">
    <location>
        <begin position="83"/>
        <end position="94"/>
    </location>
</feature>
<keyword evidence="4" id="KW-1185">Reference proteome</keyword>
<feature type="chain" id="PRO_5035300548" evidence="2">
    <location>
        <begin position="19"/>
        <end position="262"/>
    </location>
</feature>
<dbReference type="OrthoDB" id="8193799at2759"/>
<feature type="compositionally biased region" description="Acidic residues" evidence="1">
    <location>
        <begin position="179"/>
        <end position="199"/>
    </location>
</feature>
<keyword evidence="2" id="KW-0732">Signal</keyword>
<gene>
    <name evidence="3" type="ORF">GEV33_009344</name>
</gene>
<feature type="region of interest" description="Disordered" evidence="1">
    <location>
        <begin position="70"/>
        <end position="94"/>
    </location>
</feature>
<comment type="caution">
    <text evidence="3">The sequence shown here is derived from an EMBL/GenBank/DDBJ whole genome shotgun (WGS) entry which is preliminary data.</text>
</comment>
<proteinExistence type="predicted"/>
<evidence type="ECO:0000313" key="3">
    <source>
        <dbReference type="EMBL" id="KAH0813447.1"/>
    </source>
</evidence>
<organism evidence="3 4">
    <name type="scientific">Tenebrio molitor</name>
    <name type="common">Yellow mealworm beetle</name>
    <dbReference type="NCBI Taxonomy" id="7067"/>
    <lineage>
        <taxon>Eukaryota</taxon>
        <taxon>Metazoa</taxon>
        <taxon>Ecdysozoa</taxon>
        <taxon>Arthropoda</taxon>
        <taxon>Hexapoda</taxon>
        <taxon>Insecta</taxon>
        <taxon>Pterygota</taxon>
        <taxon>Neoptera</taxon>
        <taxon>Endopterygota</taxon>
        <taxon>Coleoptera</taxon>
        <taxon>Polyphaga</taxon>
        <taxon>Cucujiformia</taxon>
        <taxon>Tenebrionidae</taxon>
        <taxon>Tenebrio</taxon>
    </lineage>
</organism>
<sequence length="262" mass="28550">MCKLAGAFFLVVMPVILAHPAKDELMFDLGDDTAVVESTVREARAVVPEHIEDLLQPGTKQAYLHTFGDKEKDDGDVQGYHKKTQDKGSDGYKHFDSYHKKDGDKFGFEMHSEFGKSDKGGGEGAGKSGKYTEDYDRHGDDEAETKKAYKVVENVNEGKKGLRAVEDYDGDSGYYADSGDSEGYTDADSENYSEGEGDESAGYTEGGDAESENDDEGYDEGDGDSGHYTAAGDGDNESYTAPAEYDDGESEAYTEAEEEDDY</sequence>
<protein>
    <submittedName>
        <fullName evidence="3">Uncharacterized protein</fullName>
    </submittedName>
</protein>
<feature type="compositionally biased region" description="Acidic residues" evidence="1">
    <location>
        <begin position="207"/>
        <end position="223"/>
    </location>
</feature>
<name>A0A8J6HFI4_TENMO</name>
<dbReference type="Proteomes" id="UP000719412">
    <property type="component" value="Unassembled WGS sequence"/>
</dbReference>
<evidence type="ECO:0000256" key="2">
    <source>
        <dbReference type="SAM" id="SignalP"/>
    </source>
</evidence>
<feature type="compositionally biased region" description="Basic and acidic residues" evidence="1">
    <location>
        <begin position="156"/>
        <end position="166"/>
    </location>
</feature>
<dbReference type="AlphaFoldDB" id="A0A8J6HFI4"/>
<reference evidence="3" key="2">
    <citation type="submission" date="2021-08" db="EMBL/GenBank/DDBJ databases">
        <authorList>
            <person name="Eriksson T."/>
        </authorList>
    </citation>
    <scope>NUCLEOTIDE SEQUENCE</scope>
    <source>
        <strain evidence="3">Stoneville</strain>
        <tissue evidence="3">Whole head</tissue>
    </source>
</reference>
<evidence type="ECO:0000256" key="1">
    <source>
        <dbReference type="SAM" id="MobiDB-lite"/>
    </source>
</evidence>
<accession>A0A8J6HFI4</accession>
<reference evidence="3" key="1">
    <citation type="journal article" date="2020" name="J Insects Food Feed">
        <title>The yellow mealworm (Tenebrio molitor) genome: a resource for the emerging insects as food and feed industry.</title>
        <authorList>
            <person name="Eriksson T."/>
            <person name="Andere A."/>
            <person name="Kelstrup H."/>
            <person name="Emery V."/>
            <person name="Picard C."/>
        </authorList>
    </citation>
    <scope>NUCLEOTIDE SEQUENCE</scope>
    <source>
        <strain evidence="3">Stoneville</strain>
        <tissue evidence="3">Whole head</tissue>
    </source>
</reference>